<keyword evidence="4" id="KW-1185">Reference proteome</keyword>
<protein>
    <submittedName>
        <fullName evidence="3">PucR family transcriptional regulator</fullName>
    </submittedName>
</protein>
<accession>A0ABW0YP67</accession>
<dbReference type="InterPro" id="IPR012914">
    <property type="entry name" value="PucR_dom"/>
</dbReference>
<dbReference type="PANTHER" id="PTHR33744">
    <property type="entry name" value="CARBOHYDRATE DIACID REGULATOR"/>
    <property type="match status" value="1"/>
</dbReference>
<dbReference type="InterPro" id="IPR042070">
    <property type="entry name" value="PucR_C-HTH_sf"/>
</dbReference>
<sequence>MENILSFEVLKEAKQMAGGNGNLDKPVEWVSIIETPVEDFVRKNEVVLTTGIGCRNDEKKLLSFVKEVMDSDAAALIMAVGRYVREIPKGVLAYADTHGFPIIEIPWEVRFAEISQAISQALHRQEHEGVKMSEEFRKQLLEIILEGKGLNEICTYVYKHLKAPVLILDKRGVIKGRSKNGHELEEIWQSYLYHTVDPLSMFHEETPESFSQPNMHWLDIEQESVLQILIQSAREIQGFLLISLPEPQENFFNDHTLPLLEHAVTASALCFLHDHAVLETEMRLRDDFVWSLAKGQVSSWDAALSRAKSLGYSLNVPYLCLLARPENLRVLYDHNPQPHASYEQWLHHLGSMFEEEVFHAGRTMQLKTMCTFQREELVVFVEVRSERNMETIFPFLDLLQYRLEQKLPQLTVSWGVAKTSGKQSFYDSFQEARTALDIGRRQRGKGYISTYADTRFDRALMALAENNELKQITDATIAPIVHYSKERGIDLIHTFVVYNQHKGNVSQTARALNLHRQSLLYRLKKIENMTGCDLDNPEDMFLIDLSIRLHTLGYDGDKEGVLERGNG</sequence>
<dbReference type="InterPro" id="IPR009057">
    <property type="entry name" value="Homeodomain-like_sf"/>
</dbReference>
<dbReference type="InterPro" id="IPR051448">
    <property type="entry name" value="CdaR-like_regulators"/>
</dbReference>
<reference evidence="4" key="1">
    <citation type="journal article" date="2019" name="Int. J. Syst. Evol. Microbiol.">
        <title>The Global Catalogue of Microorganisms (GCM) 10K type strain sequencing project: providing services to taxonomists for standard genome sequencing and annotation.</title>
        <authorList>
            <consortium name="The Broad Institute Genomics Platform"/>
            <consortium name="The Broad Institute Genome Sequencing Center for Infectious Disease"/>
            <person name="Wu L."/>
            <person name="Ma J."/>
        </authorList>
    </citation>
    <scope>NUCLEOTIDE SEQUENCE [LARGE SCALE GENOMIC DNA]</scope>
    <source>
        <strain evidence="4">CECT 7184</strain>
    </source>
</reference>
<dbReference type="PANTHER" id="PTHR33744:SF1">
    <property type="entry name" value="DNA-BINDING TRANSCRIPTIONAL ACTIVATOR ADER"/>
    <property type="match status" value="1"/>
</dbReference>
<feature type="domain" description="GGDEF" evidence="2">
    <location>
        <begin position="316"/>
        <end position="453"/>
    </location>
</feature>
<evidence type="ECO:0000256" key="1">
    <source>
        <dbReference type="ARBA" id="ARBA00006754"/>
    </source>
</evidence>
<dbReference type="Pfam" id="PF13556">
    <property type="entry name" value="HTH_30"/>
    <property type="match status" value="1"/>
</dbReference>
<comment type="similarity">
    <text evidence="1">Belongs to the CdaR family.</text>
</comment>
<name>A0ABW0YP67_9BACI</name>
<dbReference type="SUPFAM" id="SSF46689">
    <property type="entry name" value="Homeodomain-like"/>
    <property type="match status" value="1"/>
</dbReference>
<evidence type="ECO:0000313" key="4">
    <source>
        <dbReference type="Proteomes" id="UP001596142"/>
    </source>
</evidence>
<dbReference type="InterPro" id="IPR000160">
    <property type="entry name" value="GGDEF_dom"/>
</dbReference>
<organism evidence="3 4">
    <name type="scientific">Thalassorhabdus alkalitolerans</name>
    <dbReference type="NCBI Taxonomy" id="2282697"/>
    <lineage>
        <taxon>Bacteria</taxon>
        <taxon>Bacillati</taxon>
        <taxon>Bacillota</taxon>
        <taxon>Bacilli</taxon>
        <taxon>Bacillales</taxon>
        <taxon>Bacillaceae</taxon>
        <taxon>Thalassorhabdus</taxon>
    </lineage>
</organism>
<evidence type="ECO:0000313" key="3">
    <source>
        <dbReference type="EMBL" id="MFC5714303.1"/>
    </source>
</evidence>
<dbReference type="Proteomes" id="UP001596142">
    <property type="component" value="Unassembled WGS sequence"/>
</dbReference>
<gene>
    <name evidence="3" type="ORF">ACFPU1_16250</name>
</gene>
<dbReference type="Pfam" id="PF07905">
    <property type="entry name" value="PucR"/>
    <property type="match status" value="1"/>
</dbReference>
<evidence type="ECO:0000259" key="2">
    <source>
        <dbReference type="PROSITE" id="PS50887"/>
    </source>
</evidence>
<dbReference type="InterPro" id="IPR025736">
    <property type="entry name" value="PucR_C-HTH_dom"/>
</dbReference>
<dbReference type="PROSITE" id="PS50887">
    <property type="entry name" value="GGDEF"/>
    <property type="match status" value="1"/>
</dbReference>
<dbReference type="RefSeq" id="WP_385943046.1">
    <property type="nucleotide sequence ID" value="NZ_JBHSOZ010000010.1"/>
</dbReference>
<dbReference type="Pfam" id="PF17853">
    <property type="entry name" value="GGDEF_2"/>
    <property type="match status" value="1"/>
</dbReference>
<dbReference type="EMBL" id="JBHSOZ010000010">
    <property type="protein sequence ID" value="MFC5714303.1"/>
    <property type="molecule type" value="Genomic_DNA"/>
</dbReference>
<dbReference type="Gene3D" id="1.10.10.2840">
    <property type="entry name" value="PucR C-terminal helix-turn-helix domain"/>
    <property type="match status" value="1"/>
</dbReference>
<proteinExistence type="inferred from homology"/>
<dbReference type="InterPro" id="IPR041522">
    <property type="entry name" value="CdaR_GGDEF"/>
</dbReference>
<comment type="caution">
    <text evidence="3">The sequence shown here is derived from an EMBL/GenBank/DDBJ whole genome shotgun (WGS) entry which is preliminary data.</text>
</comment>